<keyword evidence="1" id="KW-1133">Transmembrane helix</keyword>
<dbReference type="SUPFAM" id="SSF48317">
    <property type="entry name" value="Acid phosphatase/Vanadium-dependent haloperoxidase"/>
    <property type="match status" value="1"/>
</dbReference>
<dbReference type="Proteomes" id="UP001319180">
    <property type="component" value="Unassembled WGS sequence"/>
</dbReference>
<evidence type="ECO:0000256" key="1">
    <source>
        <dbReference type="SAM" id="Phobius"/>
    </source>
</evidence>
<sequence>MRLLRPIIPAVLSFYGLLVFTVFVLPVAFSACSRDSAWCTFMYWMTESGGQRGTTIIVLLAAILYAGSFRSLTQKAKVFFLTVLTLGAVLASFAYLNENVIKTLIRVHRPSHTYILRESKSTARLDSLYLLTEPERRKFYEDLILPDTVTFRNMDSRVIAHWIDEVGYSFPSGHSFNTFLLGTILAFFIYHLAGRRYRWLHVLPLAWAMLVAISRVALGVHTARDVSAGAALGIVLASLVLSIPAVRGAMVKKESDTGELPKSPRYR</sequence>
<feature type="transmembrane region" description="Helical" evidence="1">
    <location>
        <begin position="226"/>
        <end position="246"/>
    </location>
</feature>
<keyword evidence="1" id="KW-0812">Transmembrane</keyword>
<dbReference type="EMBL" id="JAHESC010000010">
    <property type="protein sequence ID" value="MBT1686649.1"/>
    <property type="molecule type" value="Genomic_DNA"/>
</dbReference>
<dbReference type="AlphaFoldDB" id="A0AAP2D7F0"/>
<evidence type="ECO:0000313" key="3">
    <source>
        <dbReference type="EMBL" id="MBT1686649.1"/>
    </source>
</evidence>
<evidence type="ECO:0000259" key="2">
    <source>
        <dbReference type="SMART" id="SM00014"/>
    </source>
</evidence>
<feature type="transmembrane region" description="Helical" evidence="1">
    <location>
        <begin position="176"/>
        <end position="193"/>
    </location>
</feature>
<dbReference type="Gene3D" id="1.20.144.10">
    <property type="entry name" value="Phosphatidic acid phosphatase type 2/haloperoxidase"/>
    <property type="match status" value="1"/>
</dbReference>
<accession>A0AAP2D7F0</accession>
<keyword evidence="4" id="KW-1185">Reference proteome</keyword>
<comment type="caution">
    <text evidence="3">The sequence shown here is derived from an EMBL/GenBank/DDBJ whole genome shotgun (WGS) entry which is preliminary data.</text>
</comment>
<organism evidence="3 4">
    <name type="scientific">Dawidia soli</name>
    <dbReference type="NCBI Taxonomy" id="2782352"/>
    <lineage>
        <taxon>Bacteria</taxon>
        <taxon>Pseudomonadati</taxon>
        <taxon>Bacteroidota</taxon>
        <taxon>Cytophagia</taxon>
        <taxon>Cytophagales</taxon>
        <taxon>Chryseotaleaceae</taxon>
        <taxon>Dawidia</taxon>
    </lineage>
</organism>
<feature type="transmembrane region" description="Helical" evidence="1">
    <location>
        <begin position="7"/>
        <end position="29"/>
    </location>
</feature>
<feature type="domain" description="Phosphatidic acid phosphatase type 2/haloperoxidase" evidence="2">
    <location>
        <begin position="119"/>
        <end position="241"/>
    </location>
</feature>
<proteinExistence type="predicted"/>
<dbReference type="PROSITE" id="PS51257">
    <property type="entry name" value="PROKAR_LIPOPROTEIN"/>
    <property type="match status" value="1"/>
</dbReference>
<name>A0AAP2D7F0_9BACT</name>
<reference evidence="3 4" key="1">
    <citation type="submission" date="2021-05" db="EMBL/GenBank/DDBJ databases">
        <title>A Polyphasic approach of four new species of the genus Ohtaekwangia: Ohtaekwangia histidinii sp. nov., Ohtaekwangia cretensis sp. nov., Ohtaekwangia indiensis sp. nov., Ohtaekwangia reichenbachii sp. nov. from diverse environment.</title>
        <authorList>
            <person name="Octaviana S."/>
        </authorList>
    </citation>
    <scope>NUCLEOTIDE SEQUENCE [LARGE SCALE GENOMIC DNA]</scope>
    <source>
        <strain evidence="3 4">PWU37</strain>
    </source>
</reference>
<feature type="transmembrane region" description="Helical" evidence="1">
    <location>
        <begin position="49"/>
        <end position="66"/>
    </location>
</feature>
<dbReference type="PANTHER" id="PTHR14969">
    <property type="entry name" value="SPHINGOSINE-1-PHOSPHATE PHOSPHOHYDROLASE"/>
    <property type="match status" value="1"/>
</dbReference>
<evidence type="ECO:0000313" key="4">
    <source>
        <dbReference type="Proteomes" id="UP001319180"/>
    </source>
</evidence>
<gene>
    <name evidence="3" type="ORF">KK078_08785</name>
</gene>
<dbReference type="SMART" id="SM00014">
    <property type="entry name" value="acidPPc"/>
    <property type="match status" value="1"/>
</dbReference>
<dbReference type="InterPro" id="IPR000326">
    <property type="entry name" value="PAP2/HPO"/>
</dbReference>
<dbReference type="InterPro" id="IPR036938">
    <property type="entry name" value="PAP2/HPO_sf"/>
</dbReference>
<dbReference type="RefSeq" id="WP_254089886.1">
    <property type="nucleotide sequence ID" value="NZ_JAHESC010000010.1"/>
</dbReference>
<dbReference type="PANTHER" id="PTHR14969:SF13">
    <property type="entry name" value="AT30094P"/>
    <property type="match status" value="1"/>
</dbReference>
<keyword evidence="1" id="KW-0472">Membrane</keyword>
<protein>
    <submittedName>
        <fullName evidence="3">Phosphatase PAP2 family protein</fullName>
    </submittedName>
</protein>
<feature type="transmembrane region" description="Helical" evidence="1">
    <location>
        <begin position="200"/>
        <end position="220"/>
    </location>
</feature>
<dbReference type="Pfam" id="PF01569">
    <property type="entry name" value="PAP2"/>
    <property type="match status" value="1"/>
</dbReference>
<feature type="transmembrane region" description="Helical" evidence="1">
    <location>
        <begin position="78"/>
        <end position="96"/>
    </location>
</feature>